<feature type="binding site" evidence="2">
    <location>
        <position position="53"/>
    </location>
    <ligand>
        <name>Zn(2+)</name>
        <dbReference type="ChEBI" id="CHEBI:29105"/>
    </ligand>
</feature>
<dbReference type="GO" id="GO:0005634">
    <property type="term" value="C:nucleus"/>
    <property type="evidence" value="ECO:0007669"/>
    <property type="project" value="InterPro"/>
</dbReference>
<dbReference type="SMART" id="SM00868">
    <property type="entry name" value="zf-AD"/>
    <property type="match status" value="1"/>
</dbReference>
<evidence type="ECO:0000313" key="5">
    <source>
        <dbReference type="EMBL" id="EFA04192.1"/>
    </source>
</evidence>
<feature type="binding site" evidence="2">
    <location>
        <position position="56"/>
    </location>
    <ligand>
        <name>Zn(2+)</name>
        <dbReference type="ChEBI" id="CHEBI:29105"/>
    </ligand>
</feature>
<reference evidence="5 6" key="1">
    <citation type="journal article" date="2008" name="Nature">
        <title>The genome of the model beetle and pest Tribolium castaneum.</title>
        <authorList>
            <consortium name="Tribolium Genome Sequencing Consortium"/>
            <person name="Richards S."/>
            <person name="Gibbs R.A."/>
            <person name="Weinstock G.M."/>
            <person name="Brown S.J."/>
            <person name="Denell R."/>
            <person name="Beeman R.W."/>
            <person name="Gibbs R."/>
            <person name="Beeman R.W."/>
            <person name="Brown S.J."/>
            <person name="Bucher G."/>
            <person name="Friedrich M."/>
            <person name="Grimmelikhuijzen C.J."/>
            <person name="Klingler M."/>
            <person name="Lorenzen M."/>
            <person name="Richards S."/>
            <person name="Roth S."/>
            <person name="Schroder R."/>
            <person name="Tautz D."/>
            <person name="Zdobnov E.M."/>
            <person name="Muzny D."/>
            <person name="Gibbs R.A."/>
            <person name="Weinstock G.M."/>
            <person name="Attaway T."/>
            <person name="Bell S."/>
            <person name="Buhay C.J."/>
            <person name="Chandrabose M.N."/>
            <person name="Chavez D."/>
            <person name="Clerk-Blankenburg K.P."/>
            <person name="Cree A."/>
            <person name="Dao M."/>
            <person name="Davis C."/>
            <person name="Chacko J."/>
            <person name="Dinh H."/>
            <person name="Dugan-Rocha S."/>
            <person name="Fowler G."/>
            <person name="Garner T.T."/>
            <person name="Garnes J."/>
            <person name="Gnirke A."/>
            <person name="Hawes A."/>
            <person name="Hernandez J."/>
            <person name="Hines S."/>
            <person name="Holder M."/>
            <person name="Hume J."/>
            <person name="Jhangiani S.N."/>
            <person name="Joshi V."/>
            <person name="Khan Z.M."/>
            <person name="Jackson L."/>
            <person name="Kovar C."/>
            <person name="Kowis A."/>
            <person name="Lee S."/>
            <person name="Lewis L.R."/>
            <person name="Margolis J."/>
            <person name="Morgan M."/>
            <person name="Nazareth L.V."/>
            <person name="Nguyen N."/>
            <person name="Okwuonu G."/>
            <person name="Parker D."/>
            <person name="Richards S."/>
            <person name="Ruiz S.J."/>
            <person name="Santibanez J."/>
            <person name="Savard J."/>
            <person name="Scherer S.E."/>
            <person name="Schneider B."/>
            <person name="Sodergren E."/>
            <person name="Tautz D."/>
            <person name="Vattahil S."/>
            <person name="Villasana D."/>
            <person name="White C.S."/>
            <person name="Wright R."/>
            <person name="Park Y."/>
            <person name="Beeman R.W."/>
            <person name="Lord J."/>
            <person name="Oppert B."/>
            <person name="Lorenzen M."/>
            <person name="Brown S."/>
            <person name="Wang L."/>
            <person name="Savard J."/>
            <person name="Tautz D."/>
            <person name="Richards S."/>
            <person name="Weinstock G."/>
            <person name="Gibbs R.A."/>
            <person name="Liu Y."/>
            <person name="Worley K."/>
            <person name="Weinstock G."/>
            <person name="Elsik C.G."/>
            <person name="Reese J.T."/>
            <person name="Elhaik E."/>
            <person name="Landan G."/>
            <person name="Graur D."/>
            <person name="Arensburger P."/>
            <person name="Atkinson P."/>
            <person name="Beeman R.W."/>
            <person name="Beidler J."/>
            <person name="Brown S.J."/>
            <person name="Demuth J.P."/>
            <person name="Drury D.W."/>
            <person name="Du Y.Z."/>
            <person name="Fujiwara H."/>
            <person name="Lorenzen M."/>
            <person name="Maselli V."/>
            <person name="Osanai M."/>
            <person name="Park Y."/>
            <person name="Robertson H.M."/>
            <person name="Tu Z."/>
            <person name="Wang J.J."/>
            <person name="Wang S."/>
            <person name="Richards S."/>
            <person name="Song H."/>
            <person name="Zhang L."/>
            <person name="Sodergren E."/>
            <person name="Werner D."/>
            <person name="Stanke M."/>
            <person name="Morgenstern B."/>
            <person name="Solovyev V."/>
            <person name="Kosarev P."/>
            <person name="Brown G."/>
            <person name="Chen H.C."/>
            <person name="Ermolaeva O."/>
            <person name="Hlavina W."/>
            <person name="Kapustin Y."/>
            <person name="Kiryutin B."/>
            <person name="Kitts P."/>
            <person name="Maglott D."/>
            <person name="Pruitt K."/>
            <person name="Sapojnikov V."/>
            <person name="Souvorov A."/>
            <person name="Mackey A.J."/>
            <person name="Waterhouse R.M."/>
            <person name="Wyder S."/>
            <person name="Zdobnov E.M."/>
            <person name="Zdobnov E.M."/>
            <person name="Wyder S."/>
            <person name="Kriventseva E.V."/>
            <person name="Kadowaki T."/>
            <person name="Bork P."/>
            <person name="Aranda M."/>
            <person name="Bao R."/>
            <person name="Beermann A."/>
            <person name="Berns N."/>
            <person name="Bolognesi R."/>
            <person name="Bonneton F."/>
            <person name="Bopp D."/>
            <person name="Brown S.J."/>
            <person name="Bucher G."/>
            <person name="Butts T."/>
            <person name="Chaumot A."/>
            <person name="Denell R.E."/>
            <person name="Ferrier D.E."/>
            <person name="Friedrich M."/>
            <person name="Gordon C.M."/>
            <person name="Jindra M."/>
            <person name="Klingler M."/>
            <person name="Lan Q."/>
            <person name="Lattorff H.M."/>
            <person name="Laudet V."/>
            <person name="von Levetsow C."/>
            <person name="Liu Z."/>
            <person name="Lutz R."/>
            <person name="Lynch J.A."/>
            <person name="da Fonseca R.N."/>
            <person name="Posnien N."/>
            <person name="Reuter R."/>
            <person name="Roth S."/>
            <person name="Savard J."/>
            <person name="Schinko J.B."/>
            <person name="Schmitt C."/>
            <person name="Schoppmeier M."/>
            <person name="Schroder R."/>
            <person name="Shippy T.D."/>
            <person name="Simonnet F."/>
            <person name="Marques-Souza H."/>
            <person name="Tautz D."/>
            <person name="Tomoyasu Y."/>
            <person name="Trauner J."/>
            <person name="Van der Zee M."/>
            <person name="Vervoort M."/>
            <person name="Wittkopp N."/>
            <person name="Wimmer E.A."/>
            <person name="Yang X."/>
            <person name="Jones A.K."/>
            <person name="Sattelle D.B."/>
            <person name="Ebert P.R."/>
            <person name="Nelson D."/>
            <person name="Scott J.G."/>
            <person name="Beeman R.W."/>
            <person name="Muthukrishnan S."/>
            <person name="Kramer K.J."/>
            <person name="Arakane Y."/>
            <person name="Beeman R.W."/>
            <person name="Zhu Q."/>
            <person name="Hogenkamp D."/>
            <person name="Dixit R."/>
            <person name="Oppert B."/>
            <person name="Jiang H."/>
            <person name="Zou Z."/>
            <person name="Marshall J."/>
            <person name="Elpidina E."/>
            <person name="Vinokurov K."/>
            <person name="Oppert C."/>
            <person name="Zou Z."/>
            <person name="Evans J."/>
            <person name="Lu Z."/>
            <person name="Zhao P."/>
            <person name="Sumathipala N."/>
            <person name="Altincicek B."/>
            <person name="Vilcinskas A."/>
            <person name="Williams M."/>
            <person name="Hultmark D."/>
            <person name="Hetru C."/>
            <person name="Jiang H."/>
            <person name="Grimmelikhuijzen C.J."/>
            <person name="Hauser F."/>
            <person name="Cazzamali G."/>
            <person name="Williamson M."/>
            <person name="Park Y."/>
            <person name="Li B."/>
            <person name="Tanaka Y."/>
            <person name="Predel R."/>
            <person name="Neupert S."/>
            <person name="Schachtner J."/>
            <person name="Verleyen P."/>
            <person name="Raible F."/>
            <person name="Bork P."/>
            <person name="Friedrich M."/>
            <person name="Walden K.K."/>
            <person name="Robertson H.M."/>
            <person name="Angeli S."/>
            <person name="Foret S."/>
            <person name="Bucher G."/>
            <person name="Schuetz S."/>
            <person name="Maleszka R."/>
            <person name="Wimmer E.A."/>
            <person name="Beeman R.W."/>
            <person name="Lorenzen M."/>
            <person name="Tomoyasu Y."/>
            <person name="Miller S.C."/>
            <person name="Grossmann D."/>
            <person name="Bucher G."/>
        </authorList>
    </citation>
    <scope>NUCLEOTIDE SEQUENCE [LARGE SCALE GENOMIC DNA]</scope>
    <source>
        <strain evidence="5 6">Georgia GA2</strain>
    </source>
</reference>
<dbReference type="InParanoid" id="D6WLZ5"/>
<dbReference type="SUPFAM" id="SSF57716">
    <property type="entry name" value="Glucocorticoid receptor-like (DNA-binding domain)"/>
    <property type="match status" value="1"/>
</dbReference>
<keyword evidence="2" id="KW-0479">Metal-binding</keyword>
<dbReference type="InterPro" id="IPR012934">
    <property type="entry name" value="Znf_AD"/>
</dbReference>
<dbReference type="InterPro" id="IPR057831">
    <property type="entry name" value="Znf_C2H2_ZNF462_1st"/>
</dbReference>
<proteinExistence type="predicted"/>
<dbReference type="AlphaFoldDB" id="D6WLZ5"/>
<dbReference type="KEGG" id="tca:103313151"/>
<feature type="binding site" evidence="2">
    <location>
        <position position="8"/>
    </location>
    <ligand>
        <name>Zn(2+)</name>
        <dbReference type="ChEBI" id="CHEBI:29105"/>
    </ligand>
</feature>
<dbReference type="PhylomeDB" id="D6WLZ5"/>
<dbReference type="InterPro" id="IPR013087">
    <property type="entry name" value="Znf_C2H2_type"/>
</dbReference>
<dbReference type="Proteomes" id="UP000007266">
    <property type="component" value="Linkage group 5"/>
</dbReference>
<dbReference type="EMBL" id="KQ971343">
    <property type="protein sequence ID" value="EFA04192.1"/>
    <property type="molecule type" value="Genomic_DNA"/>
</dbReference>
<gene>
    <name evidence="5" type="primary">AUGUSTUS-3.0.2_14441</name>
    <name evidence="5" type="ORF">TcasGA2_TC014441</name>
</gene>
<dbReference type="Gene3D" id="3.30.160.60">
    <property type="entry name" value="Classic Zinc Finger"/>
    <property type="match status" value="1"/>
</dbReference>
<evidence type="ECO:0000259" key="4">
    <source>
        <dbReference type="PROSITE" id="PS51915"/>
    </source>
</evidence>
<dbReference type="PROSITE" id="PS50157">
    <property type="entry name" value="ZINC_FINGER_C2H2_2"/>
    <property type="match status" value="1"/>
</dbReference>
<dbReference type="PROSITE" id="PS00028">
    <property type="entry name" value="ZINC_FINGER_C2H2_1"/>
    <property type="match status" value="1"/>
</dbReference>
<accession>D6WLZ5</accession>
<dbReference type="OrthoDB" id="8922241at2759"/>
<dbReference type="HOGENOM" id="CLU_728299_0_0_1"/>
<feature type="domain" description="C2H2-type" evidence="3">
    <location>
        <begin position="356"/>
        <end position="380"/>
    </location>
</feature>
<dbReference type="Pfam" id="PF07776">
    <property type="entry name" value="zf-AD"/>
    <property type="match status" value="1"/>
</dbReference>
<keyword evidence="2" id="KW-0862">Zinc</keyword>
<protein>
    <submittedName>
        <fullName evidence="5">Uncharacterized protein</fullName>
    </submittedName>
</protein>
<reference evidence="5 6" key="2">
    <citation type="journal article" date="2010" name="Nucleic Acids Res.">
        <title>BeetleBase in 2010: revisions to provide comprehensive genomic information for Tribolium castaneum.</title>
        <authorList>
            <person name="Kim H.S."/>
            <person name="Murphy T."/>
            <person name="Xia J."/>
            <person name="Caragea D."/>
            <person name="Park Y."/>
            <person name="Beeman R.W."/>
            <person name="Lorenzen M.D."/>
            <person name="Butcher S."/>
            <person name="Manak J.R."/>
            <person name="Brown S.J."/>
        </authorList>
    </citation>
    <scope>GENOME REANNOTATION</scope>
    <source>
        <strain evidence="5 6">Georgia GA2</strain>
    </source>
</reference>
<dbReference type="SMART" id="SM00355">
    <property type="entry name" value="ZnF_C2H2"/>
    <property type="match status" value="1"/>
</dbReference>
<keyword evidence="1" id="KW-0863">Zinc-finger</keyword>
<dbReference type="PROSITE" id="PS51915">
    <property type="entry name" value="ZAD"/>
    <property type="match status" value="1"/>
</dbReference>
<name>D6WLZ5_TRICA</name>
<evidence type="ECO:0000313" key="6">
    <source>
        <dbReference type="Proteomes" id="UP000007266"/>
    </source>
</evidence>
<evidence type="ECO:0000256" key="1">
    <source>
        <dbReference type="PROSITE-ProRule" id="PRU00042"/>
    </source>
</evidence>
<dbReference type="Pfam" id="PF23077">
    <property type="entry name" value="zf-C2H2_ZNF462_1st"/>
    <property type="match status" value="1"/>
</dbReference>
<sequence>MYYLAQFCRICIKTGVKLLDINTVDFDYVTFSEKLESCSKMVINRESLSTQICLQCVKKLRMSYDFHNMCKQSTKILQGYLTELISASNKITPESFVNSELRVTLTPICKNALKRKRITKYQRCSLLKKLLLSRKNNIRKEKTPRKKREPKSVYKGGLRGIIDFTRNFDFGYKYDGNHNNCLLSDATPLSRLHNFTNTFFLNNFAEFRNTILYIIENKDNLSESDDDDDMFDSYIPEPGEPEVKSEEVVVEPDIKIKTEYDYDDSETNFSCNYYVETSYSDSEIKKENFEVEDHPIKQEPLDYNNEPQNSVQMLDKLVGDLGQQRRAFSHHSVRCRTRGNPYINPKLKQQFQFKSFQCDKCSRYFKSPGYLKAHIAKIHH</sequence>
<evidence type="ECO:0000256" key="2">
    <source>
        <dbReference type="PROSITE-ProRule" id="PRU01263"/>
    </source>
</evidence>
<keyword evidence="6" id="KW-1185">Reference proteome</keyword>
<evidence type="ECO:0000259" key="3">
    <source>
        <dbReference type="PROSITE" id="PS50157"/>
    </source>
</evidence>
<feature type="binding site" evidence="2">
    <location>
        <position position="11"/>
    </location>
    <ligand>
        <name>Zn(2+)</name>
        <dbReference type="ChEBI" id="CHEBI:29105"/>
    </ligand>
</feature>
<dbReference type="GO" id="GO:0008270">
    <property type="term" value="F:zinc ion binding"/>
    <property type="evidence" value="ECO:0007669"/>
    <property type="project" value="UniProtKB-UniRule"/>
</dbReference>
<organism evidence="5 6">
    <name type="scientific">Tribolium castaneum</name>
    <name type="common">Red flour beetle</name>
    <dbReference type="NCBI Taxonomy" id="7070"/>
    <lineage>
        <taxon>Eukaryota</taxon>
        <taxon>Metazoa</taxon>
        <taxon>Ecdysozoa</taxon>
        <taxon>Arthropoda</taxon>
        <taxon>Hexapoda</taxon>
        <taxon>Insecta</taxon>
        <taxon>Pterygota</taxon>
        <taxon>Neoptera</taxon>
        <taxon>Endopterygota</taxon>
        <taxon>Coleoptera</taxon>
        <taxon>Polyphaga</taxon>
        <taxon>Cucujiformia</taxon>
        <taxon>Tenebrionidae</taxon>
        <taxon>Tenebrionidae incertae sedis</taxon>
        <taxon>Tribolium</taxon>
    </lineage>
</organism>
<dbReference type="Gene3D" id="3.40.1800.20">
    <property type="match status" value="1"/>
</dbReference>
<feature type="domain" description="ZAD" evidence="4">
    <location>
        <begin position="6"/>
        <end position="80"/>
    </location>
</feature>